<dbReference type="InterPro" id="IPR009081">
    <property type="entry name" value="PP-bd_ACP"/>
</dbReference>
<feature type="region of interest" description="N-terminal hotdog fold" evidence="5">
    <location>
        <begin position="4112"/>
        <end position="4234"/>
    </location>
</feature>
<feature type="domain" description="Carrier" evidence="6">
    <location>
        <begin position="1578"/>
        <end position="1653"/>
    </location>
</feature>
<dbReference type="InterPro" id="IPR036291">
    <property type="entry name" value="NAD(P)-bd_dom_sf"/>
</dbReference>
<dbReference type="Pfam" id="PF00550">
    <property type="entry name" value="PP-binding"/>
    <property type="match status" value="3"/>
</dbReference>
<dbReference type="InterPro" id="IPR057326">
    <property type="entry name" value="KR_dom"/>
</dbReference>
<dbReference type="Pfam" id="PF00109">
    <property type="entry name" value="ketoacyl-synt"/>
    <property type="match status" value="3"/>
</dbReference>
<dbReference type="SUPFAM" id="SSF53901">
    <property type="entry name" value="Thiolase-like"/>
    <property type="match status" value="3"/>
</dbReference>
<dbReference type="Pfam" id="PF00698">
    <property type="entry name" value="Acyl_transf_1"/>
    <property type="match status" value="3"/>
</dbReference>
<feature type="domain" description="Carrier" evidence="6">
    <location>
        <begin position="4816"/>
        <end position="4891"/>
    </location>
</feature>
<dbReference type="InterPro" id="IPR049552">
    <property type="entry name" value="PKS_DH_N"/>
</dbReference>
<feature type="region of interest" description="C-terminal hotdog fold" evidence="5">
    <location>
        <begin position="4247"/>
        <end position="4381"/>
    </location>
</feature>
<dbReference type="InterPro" id="IPR049900">
    <property type="entry name" value="PKS_mFAS_DH"/>
</dbReference>
<keyword evidence="3" id="KW-0808">Transferase</keyword>
<dbReference type="InterPro" id="IPR016039">
    <property type="entry name" value="Thiolase-like"/>
</dbReference>
<organism evidence="9 10">
    <name type="scientific">Actinomadura gamaensis</name>
    <dbReference type="NCBI Taxonomy" id="1763541"/>
    <lineage>
        <taxon>Bacteria</taxon>
        <taxon>Bacillati</taxon>
        <taxon>Actinomycetota</taxon>
        <taxon>Actinomycetes</taxon>
        <taxon>Streptosporangiales</taxon>
        <taxon>Thermomonosporaceae</taxon>
        <taxon>Actinomadura</taxon>
    </lineage>
</organism>
<dbReference type="InterPro" id="IPR055123">
    <property type="entry name" value="SpnB-like_Rossmann"/>
</dbReference>
<name>A0ABV9TVL1_9ACTN</name>
<feature type="domain" description="Ketosynthase family 3 (KS3)" evidence="7">
    <location>
        <begin position="1674"/>
        <end position="2086"/>
    </location>
</feature>
<gene>
    <name evidence="9" type="ORF">ACFPCY_09780</name>
</gene>
<dbReference type="InterPro" id="IPR016036">
    <property type="entry name" value="Malonyl_transacylase_ACP-bd"/>
</dbReference>
<evidence type="ECO:0000313" key="9">
    <source>
        <dbReference type="EMBL" id="MFC4907609.1"/>
    </source>
</evidence>
<dbReference type="SUPFAM" id="SSF47336">
    <property type="entry name" value="ACP-like"/>
    <property type="match status" value="3"/>
</dbReference>
<dbReference type="SUPFAM" id="SSF51735">
    <property type="entry name" value="NAD(P)-binding Rossmann-fold domains"/>
    <property type="match status" value="6"/>
</dbReference>
<evidence type="ECO:0000256" key="5">
    <source>
        <dbReference type="PROSITE-ProRule" id="PRU01363"/>
    </source>
</evidence>
<dbReference type="Gene3D" id="3.30.70.3290">
    <property type="match status" value="3"/>
</dbReference>
<feature type="domain" description="Carrier" evidence="6">
    <location>
        <begin position="3197"/>
        <end position="3272"/>
    </location>
</feature>
<feature type="active site" description="Proton acceptor; for dehydratase activity" evidence="5">
    <location>
        <position position="4144"/>
    </location>
</feature>
<dbReference type="SMART" id="SM00825">
    <property type="entry name" value="PKS_KS"/>
    <property type="match status" value="3"/>
</dbReference>
<dbReference type="Pfam" id="PF02801">
    <property type="entry name" value="Ketoacyl-synt_C"/>
    <property type="match status" value="3"/>
</dbReference>
<comment type="caution">
    <text evidence="9">The sequence shown here is derived from an EMBL/GenBank/DDBJ whole genome shotgun (WGS) entry which is preliminary data.</text>
</comment>
<dbReference type="PANTHER" id="PTHR43775">
    <property type="entry name" value="FATTY ACID SYNTHASE"/>
    <property type="match status" value="1"/>
</dbReference>
<evidence type="ECO:0000256" key="2">
    <source>
        <dbReference type="ARBA" id="ARBA00022553"/>
    </source>
</evidence>
<dbReference type="PROSITE" id="PS50075">
    <property type="entry name" value="CARRIER"/>
    <property type="match status" value="3"/>
</dbReference>
<dbReference type="SMART" id="SM00827">
    <property type="entry name" value="PKS_AT"/>
    <property type="match status" value="3"/>
</dbReference>
<evidence type="ECO:0000259" key="8">
    <source>
        <dbReference type="PROSITE" id="PS52019"/>
    </source>
</evidence>
<dbReference type="InterPro" id="IPR013968">
    <property type="entry name" value="PKS_KR"/>
</dbReference>
<keyword evidence="10" id="KW-1185">Reference proteome</keyword>
<evidence type="ECO:0000313" key="10">
    <source>
        <dbReference type="Proteomes" id="UP001595872"/>
    </source>
</evidence>
<evidence type="ECO:0000259" key="6">
    <source>
        <dbReference type="PROSITE" id="PS50075"/>
    </source>
</evidence>
<dbReference type="Proteomes" id="UP001595872">
    <property type="component" value="Unassembled WGS sequence"/>
</dbReference>
<evidence type="ECO:0000256" key="1">
    <source>
        <dbReference type="ARBA" id="ARBA00022450"/>
    </source>
</evidence>
<evidence type="ECO:0000256" key="3">
    <source>
        <dbReference type="ARBA" id="ARBA00022679"/>
    </source>
</evidence>
<dbReference type="CDD" id="cd00833">
    <property type="entry name" value="PKS"/>
    <property type="match status" value="3"/>
</dbReference>
<dbReference type="Gene3D" id="3.40.47.10">
    <property type="match status" value="3"/>
</dbReference>
<dbReference type="PROSITE" id="PS52019">
    <property type="entry name" value="PKS_MFAS_DH"/>
    <property type="match status" value="3"/>
</dbReference>
<dbReference type="PROSITE" id="PS52004">
    <property type="entry name" value="KS3_2"/>
    <property type="match status" value="3"/>
</dbReference>
<dbReference type="InterPro" id="IPR014031">
    <property type="entry name" value="Ketoacyl_synth_C"/>
</dbReference>
<dbReference type="Pfam" id="PF16197">
    <property type="entry name" value="KAsynt_C_assoc"/>
    <property type="match status" value="3"/>
</dbReference>
<dbReference type="Pfam" id="PF22953">
    <property type="entry name" value="SpnB_Rossmann"/>
    <property type="match status" value="3"/>
</dbReference>
<dbReference type="PROSITE" id="PS00012">
    <property type="entry name" value="PHOSPHOPANTETHEINE"/>
    <property type="match status" value="3"/>
</dbReference>
<dbReference type="InterPro" id="IPR016035">
    <property type="entry name" value="Acyl_Trfase/lysoPLipase"/>
</dbReference>
<feature type="active site" description="Proton acceptor; for dehydratase activity" evidence="5">
    <location>
        <position position="936"/>
    </location>
</feature>
<dbReference type="InterPro" id="IPR020807">
    <property type="entry name" value="PKS_DH"/>
</dbReference>
<dbReference type="InterPro" id="IPR050091">
    <property type="entry name" value="PKS_NRPS_Biosynth_Enz"/>
</dbReference>
<accession>A0ABV9TVL1</accession>
<dbReference type="InterPro" id="IPR042104">
    <property type="entry name" value="PKS_dehydratase_sf"/>
</dbReference>
<feature type="domain" description="PKS/mFAS DH" evidence="8">
    <location>
        <begin position="4112"/>
        <end position="4381"/>
    </location>
</feature>
<dbReference type="SUPFAM" id="SSF52151">
    <property type="entry name" value="FabD/lysophospholipase-like"/>
    <property type="match status" value="3"/>
</dbReference>
<dbReference type="Gene3D" id="3.10.129.110">
    <property type="entry name" value="Polyketide synthase dehydratase"/>
    <property type="match status" value="3"/>
</dbReference>
<keyword evidence="1" id="KW-0596">Phosphopantetheine</keyword>
<feature type="region of interest" description="C-terminal hotdog fold" evidence="5">
    <location>
        <begin position="2638"/>
        <end position="2782"/>
    </location>
</feature>
<evidence type="ECO:0000259" key="7">
    <source>
        <dbReference type="PROSITE" id="PS52004"/>
    </source>
</evidence>
<dbReference type="SMART" id="SM00823">
    <property type="entry name" value="PKS_PP"/>
    <property type="match status" value="3"/>
</dbReference>
<dbReference type="SUPFAM" id="SSF55048">
    <property type="entry name" value="Probable ACP-binding domain of malonyl-CoA ACP transacylase"/>
    <property type="match status" value="3"/>
</dbReference>
<feature type="active site" description="Proton donor; for dehydratase activity" evidence="5">
    <location>
        <position position="1095"/>
    </location>
</feature>
<dbReference type="Gene3D" id="3.40.50.720">
    <property type="entry name" value="NAD(P)-binding Rossmann-like Domain"/>
    <property type="match status" value="3"/>
</dbReference>
<feature type="domain" description="Ketosynthase family 3 (KS3)" evidence="7">
    <location>
        <begin position="37"/>
        <end position="447"/>
    </location>
</feature>
<dbReference type="Gene3D" id="3.40.366.10">
    <property type="entry name" value="Malonyl-Coenzyme A Acyl Carrier Protein, domain 2"/>
    <property type="match status" value="3"/>
</dbReference>
<keyword evidence="4" id="KW-0012">Acyltransferase</keyword>
<dbReference type="EMBL" id="JBHSIT010000002">
    <property type="protein sequence ID" value="MFC4907609.1"/>
    <property type="molecule type" value="Genomic_DNA"/>
</dbReference>
<proteinExistence type="predicted"/>
<dbReference type="SMART" id="SM00826">
    <property type="entry name" value="PKS_DH"/>
    <property type="match status" value="3"/>
</dbReference>
<dbReference type="InterPro" id="IPR006162">
    <property type="entry name" value="Ppantetheine_attach_site"/>
</dbReference>
<dbReference type="SMART" id="SM00822">
    <property type="entry name" value="PKS_KR"/>
    <property type="match status" value="3"/>
</dbReference>
<dbReference type="CDD" id="cd08956">
    <property type="entry name" value="KR_3_FAS_SDR_x"/>
    <property type="match status" value="3"/>
</dbReference>
<feature type="region of interest" description="C-terminal hotdog fold" evidence="5">
    <location>
        <begin position="1041"/>
        <end position="1169"/>
    </location>
</feature>
<dbReference type="InterPro" id="IPR018201">
    <property type="entry name" value="Ketoacyl_synth_AS"/>
</dbReference>
<dbReference type="InterPro" id="IPR014030">
    <property type="entry name" value="Ketoacyl_synth_N"/>
</dbReference>
<feature type="active site" description="Proton acceptor; for dehydratase activity" evidence="5">
    <location>
        <position position="2538"/>
    </location>
</feature>
<dbReference type="Pfam" id="PF14765">
    <property type="entry name" value="PS-DH"/>
    <property type="match status" value="3"/>
</dbReference>
<feature type="region of interest" description="N-terminal hotdog fold" evidence="5">
    <location>
        <begin position="904"/>
        <end position="1029"/>
    </location>
</feature>
<dbReference type="InterPro" id="IPR020841">
    <property type="entry name" value="PKS_Beta-ketoAc_synthase_dom"/>
</dbReference>
<dbReference type="Gene3D" id="1.10.1200.10">
    <property type="entry name" value="ACP-like"/>
    <property type="match status" value="3"/>
</dbReference>
<dbReference type="Pfam" id="PF08659">
    <property type="entry name" value="KR"/>
    <property type="match status" value="3"/>
</dbReference>
<dbReference type="InterPro" id="IPR049551">
    <property type="entry name" value="PKS_DH_C"/>
</dbReference>
<dbReference type="PROSITE" id="PS00606">
    <property type="entry name" value="KS3_1"/>
    <property type="match status" value="3"/>
</dbReference>
<dbReference type="PANTHER" id="PTHR43775:SF51">
    <property type="entry name" value="INACTIVE PHENOLPHTHIOCEROL SYNTHESIS POLYKETIDE SYNTHASE TYPE I PKS1-RELATED"/>
    <property type="match status" value="1"/>
</dbReference>
<dbReference type="InterPro" id="IPR001227">
    <property type="entry name" value="Ac_transferase_dom_sf"/>
</dbReference>
<evidence type="ECO:0000256" key="4">
    <source>
        <dbReference type="ARBA" id="ARBA00023315"/>
    </source>
</evidence>
<dbReference type="Pfam" id="PF21089">
    <property type="entry name" value="PKS_DH_N"/>
    <property type="match status" value="3"/>
</dbReference>
<dbReference type="InterPro" id="IPR020806">
    <property type="entry name" value="PKS_PP-bd"/>
</dbReference>
<feature type="domain" description="PKS/mFAS DH" evidence="8">
    <location>
        <begin position="904"/>
        <end position="1169"/>
    </location>
</feature>
<feature type="active site" description="Proton donor; for dehydratase activity" evidence="5">
    <location>
        <position position="4306"/>
    </location>
</feature>
<feature type="domain" description="PKS/mFAS DH" evidence="8">
    <location>
        <begin position="2506"/>
        <end position="2782"/>
    </location>
</feature>
<feature type="domain" description="Ketosynthase family 3 (KS3)" evidence="7">
    <location>
        <begin position="3290"/>
        <end position="3692"/>
    </location>
</feature>
<feature type="region of interest" description="N-terminal hotdog fold" evidence="5">
    <location>
        <begin position="2506"/>
        <end position="2626"/>
    </location>
</feature>
<keyword evidence="2" id="KW-0597">Phosphoprotein</keyword>
<dbReference type="SMART" id="SM01294">
    <property type="entry name" value="PKS_PP_betabranch"/>
    <property type="match status" value="3"/>
</dbReference>
<protein>
    <submittedName>
        <fullName evidence="9">SDR family NAD(P)-dependent oxidoreductase</fullName>
    </submittedName>
</protein>
<dbReference type="InterPro" id="IPR032821">
    <property type="entry name" value="PKS_assoc"/>
</dbReference>
<dbReference type="InterPro" id="IPR014043">
    <property type="entry name" value="Acyl_transferase_dom"/>
</dbReference>
<feature type="active site" description="Proton donor; for dehydratase activity" evidence="5">
    <location>
        <position position="2697"/>
    </location>
</feature>
<dbReference type="RefSeq" id="WP_378253491.1">
    <property type="nucleotide sequence ID" value="NZ_JBHSIT010000002.1"/>
</dbReference>
<dbReference type="InterPro" id="IPR036736">
    <property type="entry name" value="ACP-like_sf"/>
</dbReference>
<sequence length="4972" mass="521762">MEPKVEEIVEALRGSLAENERLRRTNEGLRAAADAAAEPVAIIGTACRLPGGVASPEDLWSLVAGGRDAIGPFPADRGWDLSALYDPEPGRPGKSYVRDGGFLYEAGDFDPGAFGISPREALTMDPQQRLMLEVVWEAMERAGVDPVALRGSRTGVFAGAMYHDYGVTSSDGSLVSGRVAYTLGLEGPAVTVDTACSSSLVALHWAIQALRAGECGLALAGGVSVMATPETFIEFSEQRGLSPDGRCRSFAASADGTGWGEGAGVLLLEKLSDARRNGHRVLAVVRGSAVNQDGASNGLTAPNGPSQRRVIGQALASAGLTPADVDAVEGHGTGTTLGDPIEVQALLATYGKDREEPLWLGSVKSNIGHTQAAAGVAGIIKMVEAIRHGSLPPTLHVDEPSSAVDWDAGNVRLLTEARAWPAVDRPRRAAVSSFGVSGTNAHVIIEQAAEETGEPVAPRVVSDAPVLLPLGARTEAAVRAQARRVADRLGADPDLDPVDVAYSLATGRAALDHRAAVVGRDRAALLHGLTALADGAPLDAPARATGLTAFLFTGQGSQRLGMGRALHAAFPAFARAFDEVCARFDEVSGPGGASVRDAMWAGEDALNRTETTQPAIFALEVALFRLLDSWGVRPDLVAGHSIGELAAAHVAGVFSLDDAARLVAARGRLMGALPPGGAMVAVEAREDEVRPLLGYGVDLAAVNGPTSVVLSGEDDAVEAVVARFADRRTNRLTVSHAFHSPLMDPMLADFRRVAASVSYAAPSVPVIADGDVTDPEHWVRHVRGTVRFADAVARLEREGATRYVEVGPDGVLTAMARQCLTTTADTAVLVPVLRRREDEPVAALTALGRLHTAGLPVDWDGVFDGRGARRVDLPTYPFQRARYWLDKRGGSGDVSAAGLDRPDHPLLGAMVPLPGSDGVVFTGRLSAGAHAWLADHVVLGSVLLPGTAYVELAVRAADEVGYSGVEELTLHAPLVLPEHGGVQVQAAVGGADASGRRAVTIYSRADDAPLDREWVLHAEGVLTPEPASAGAALEAWPPRDATPLPVDGLYDRLSYGPSFHGLRAAWQRGEELFTEIALPEGVEAAGFGLHPALLDAALHALDLLHEDASVLPFTWSDVVLHASGATAARVRLRMRGEDTVSLELADAAGRPVASVGALTLRPVTADALNRDLDALFRVEWVPAAADSSDSDDEVLVHRCAPSGEGPAAVREVVEAALAAVRDALERETRLIVVTDGATDGSDLGHAAVWGLVRAAEGEHPGRFVLADTDASVTVADVLRYGAPELRIRGGAAEVPRLVRAVAGSDGAPVWDASRTVLITGGTGALGAAVARHLVTEHGVWRLLLAGRRGTAAPGAVELVEDLTRLGADVEVVACDIADRDALAQLLDGRSLGGVVHAAGVLDDGVVTALTPSRLATVFRPKVDAAWHLHDLTRDHDLTAFVTFSSVAGVLNAPGQGNYAAANAFLDALALHRHASGLPALSPAWGPWAGDGMADGLAQTGMRALSRDDGLALLDAAARAGDPAPVPVRLDPASFDAPPPMLRGLIKGRSRRAVDAASASATGALRRRLAGLTDEERAGELLDLVRAQAATVLRHAGPESVGPDRAFRDLGFDSLTAIELRNLLGAATGLRLPATLVFDYPTAHDLAGYLLDELSGTDVVPAVAPAVPVADAHAADPIVIVGMACRFPGGARSPEELWRLVADGVDAVSGFPSDRGWDIAGIYDPEPGKPGKSYVRTGGFLHDAAEFDAHFFGISPREARDMDPQQRILLEVSWEALERAGVDPHALKGSPTGVFAGVMYHDYGGGNAAGSIVSGRVAYTLGLEGPAVTVDTACSSSLVALHWAMQALRTGECSLALVGGVTVMATPDTFIDFSEQRGLSPDGRCKSFSSSTDGTGWGEGAGMLVVERLSDARRNGHPVLAVVRGSAINQDGASNGLTAPNGPSQQRVIRHALANAGLSASDVDAVEAHGTGTTLGDPIEAQALLATYGRDRDRAEPLWLGSIKSNFGHTQAAAGVAGVIKMVEAMRHGVLPRTLHVDEPTPQVDWDAGDVRLLTEPRDWPEREAPRRAAVSSFGISGTNAHVILEQPPRASEPVADARRELPVVPLVASAKTREALDVQLARLSDLTGDPLDVAYSAATGRAALEHRAVRVGPETVTGSVEEGRLAFLFTGQGSQRVGMGRELYETFPVFASAFDEVCGALGLPLKDVIWSDETRLNQTEFTQPAIFALEVALFRLVESWGVRPDFLVGHSIGELAAAHVAGVLSLEDAARLIVARGRLMQALLAGGAMVAIQATEDEVASLLDDQVGIAAVNSSSSLVISGGEAAVAAIAGRFADRKQTRLTVSHAFHSPLMDPMLDEFRAVAESVTYHEPKVRLVKDVASAEYWVRHVREAVRFADDVQRLADEGVTCFLEIGPDGVLAAMAQQTVEGTMAATMRRDRDETASLFVGIGRLFAAGVAVDWNAVFEGRGAQRVELPTYPFQRRRFWTEPKGAADVSGAGQQSVDHPLLKAVVALPDSDGLVLTGRLGLDSHPWLADHDVLGTVLLPGTGLVEVALRAAEQVGATALDELTLQAPLVLPDRGGVAVQVVLDTADWTFTVYSRDESTPDEPWTRNATGRFAAHADAPAFDLAAWPPPGASPIDVDGAYESLIERGYGYGPVFQGLRAAWRRGDETFAEVVLPEGTDAGGFGVHPALLDAAMHAGLLDAEPDDALDAEPDDGETHLPFAWSDVVLHRPGVSRARVRIAPGSGEGTGLWLADETGQPVLQVGGLVSRPVSSAQLRDADAQLFRAEWTPTTADLASLDGTTVLHVPSHEGNVPDAARAVTGEVLAAVQNVPDDERLIVVTNGALDGTNLAHAAVWGLVRAAEAESPGRFVLVDADAGLPAELPSGEPEIAVRDGEIRVPRLARAEVGDAAPEWGTTVLVTGGLSGLGALTARHLAGEHGVRRLVLTSRRGADAPGADELRADLTALGADVVIEACDAADRDALAALLDRYEIDSVVHAAGVLDDGVLASLTADRLDTVFRPKVDAAWNLHELTAGRGLRAFVLFSSLAGTVGSAGQANYAAANAWLDALAEHRRALGLPVRSLAWGAWSDAGGMADRLDETEIRRLTRAGTPPLTVPEGLAAFDASVRTEGPVLLPLRLDLAALRAQAVASGVVPAMLRGLVRVPARRDGGGGGSALLDRLADLDPAGRDRALLDLVRAQVASVLGHDSADAVEPDRAFKDLGFDSLTAVELRNALNADTGLKLPATLVFDFPTARAVADHLRDTLAGSVARTRVTASARPDDDEPIAIVATACRYPGGVTSPEDLWRLVASGSDGIAGFPTGRGWEVEPGASLTDQGGFLYDAAGFDAAFFGISPREARDMDPQQRLLLEASWEALERAGIDPHTLKGSQTGVFAGVMYHDYGGGSNGSIVSGRVAYTLGLEGPAVSVDTACSSSLVALHWAIQALRSGECTLALAGGVTVMATPETFIEFTRQRGLAADGRCKSFAASADGTGWGEGVGMLVVERLTDARRLGHPVLAVVRGSAINQDGASNGLTAPNGPSQQRVILQALANAGLRTSDVDAVEAHGTGTTLGDPIEAQALLATYGNDRDRGEPLWLGSIKSNIGHTQAAAGVAGIIKVIEAMRHDVLPKTLHVDEPSPQVDWDAGHVELLTEAREWPRADRPRRAGVSSFGISGTNAHVIIEEAPEPEPVPAPERHELPAVPLVTSAASAEALDRQIERFAEAARDGDALDVAYSAATGRAVLEHRAVMVDGETVTGVARPGRLAFLFTGQGSQRVGMGRELYEVFPVFASAFDEVCGALDLPLKDVIWGDEARLNQTEFTQPAIFALEVALFRLVESWGVRPDFLVGHSIGELAAAHVAGVLSLEDAARLITARGRLMQALPAGGAMVAIQATEDEVTPLLTGKVGIAAVNSPSSLVISGAENAVAEIAERFADRKQTRLTVSHAFHSPLMDPMLDDFRAVAESVTYNEPKIRLAKDVGTPEYWVRHVREAVRFADDVRHVADQGVTHFLEIGPDGVLTAMAQQTVEGTLAATLRRDRLETASLFTGIGRLFTAGVPVDWDAVFAGRGARRVLLPTYPFEHRRYWTTGPESLGSAGLDAVEHPLLGAMVQLPDTGGAVFTGRLSLDAQPWLADHDVLGTVLLPGTGLVELALRAARQVGCDAVDELTLEAPLVVPEAGGAVAVRVVVGGPDESGARTIEIYSSADDDAWVRNATGSLAEQGGPAVASDLTAWPPQGATPLPVDGAYDRLLARGYDYGPVFRGLRAAWRRGGEVFAEVALPEGAEPERYGVHPALLDAAMHGGLIEEDGEAPHLPFSWNGVTLHRPGAGALRVRMARVDGEGVELSVADETGAPVLSVGTLVSRPVSPAQLQPEDAEHRESLFSVTWTAASGEPHREPELYVVPQAEGGTPEAVRALTARVLAKLQDWLAEDGDGRLAVVTRRAVSVGGEDVDLAHAPIWGLVRAAEAENPGRFALVDLDTAGAEPVVLAGEPEIAVREGEPYLPRLTRVPASAVVAERTPWHPDATVLITGGTSGLGAIVARHLVTVHGVRRLVLTSRRGPDAPGAADLRAELTEHGADVAVEACDVADRSALAAVLARHPVDTVVHAAGVVDNALVGGLTPGSVDRVLRPKVDGAWNLHELTADRELRAFVLFSSVGGLVLAAGQGNYAAANVFLDGLAAHRHGLGLPVTSLAFGLWAADTGLGELGDADLERMRRLGLPALARDEGLLLLDDALRTDEPSLAPFRLDAAALRARASAEDGLPALLRGLIRMPRRRATATAASGDGGAELRRKLTETADPAERDRILRDLVRTHVASVLGHDSPDAIRPDRPFQELGFDSLTAVELRNALRAATGLKLPATLVFDHPTPAAIAAELHEQLGETASGPSVLETELARLEAALTSAHPAAGDYDRVAERLRALTTAWTETHRPAAADEADLESASAAELFDILDEELDTRSAR</sequence>
<reference evidence="10" key="1">
    <citation type="journal article" date="2019" name="Int. J. Syst. Evol. Microbiol.">
        <title>The Global Catalogue of Microorganisms (GCM) 10K type strain sequencing project: providing services to taxonomists for standard genome sequencing and annotation.</title>
        <authorList>
            <consortium name="The Broad Institute Genomics Platform"/>
            <consortium name="The Broad Institute Genome Sequencing Center for Infectious Disease"/>
            <person name="Wu L."/>
            <person name="Ma J."/>
        </authorList>
    </citation>
    <scope>NUCLEOTIDE SEQUENCE [LARGE SCALE GENOMIC DNA]</scope>
    <source>
        <strain evidence="10">KLKA75</strain>
    </source>
</reference>